<dbReference type="AlphaFoldDB" id="A0A1G9B4P4"/>
<evidence type="ECO:0000259" key="2">
    <source>
        <dbReference type="Pfam" id="PF04608"/>
    </source>
</evidence>
<dbReference type="GO" id="GO:0006629">
    <property type="term" value="P:lipid metabolic process"/>
    <property type="evidence" value="ECO:0007669"/>
    <property type="project" value="InterPro"/>
</dbReference>
<feature type="transmembrane region" description="Helical" evidence="1">
    <location>
        <begin position="7"/>
        <end position="33"/>
    </location>
</feature>
<dbReference type="EMBL" id="FNEK01000038">
    <property type="protein sequence ID" value="SDK34517.1"/>
    <property type="molecule type" value="Genomic_DNA"/>
</dbReference>
<dbReference type="STRING" id="571298.SAMN04488026_103829"/>
<keyword evidence="1" id="KW-0472">Membrane</keyword>
<dbReference type="Pfam" id="PF04608">
    <property type="entry name" value="PgpA"/>
    <property type="match status" value="1"/>
</dbReference>
<organism evidence="3 4">
    <name type="scientific">Aliiruegeria lutimaris</name>
    <dbReference type="NCBI Taxonomy" id="571298"/>
    <lineage>
        <taxon>Bacteria</taxon>
        <taxon>Pseudomonadati</taxon>
        <taxon>Pseudomonadota</taxon>
        <taxon>Alphaproteobacteria</taxon>
        <taxon>Rhodobacterales</taxon>
        <taxon>Roseobacteraceae</taxon>
        <taxon>Aliiruegeria</taxon>
    </lineage>
</organism>
<dbReference type="Proteomes" id="UP000199382">
    <property type="component" value="Unassembled WGS sequence"/>
</dbReference>
<reference evidence="3 4" key="1">
    <citation type="submission" date="2016-10" db="EMBL/GenBank/DDBJ databases">
        <authorList>
            <person name="de Groot N.N."/>
        </authorList>
    </citation>
    <scope>NUCLEOTIDE SEQUENCE [LARGE SCALE GENOMIC DNA]</scope>
    <source>
        <strain evidence="3 4">DSM 25294</strain>
    </source>
</reference>
<name>A0A1G9B4P4_9RHOB</name>
<evidence type="ECO:0000256" key="1">
    <source>
        <dbReference type="SAM" id="Phobius"/>
    </source>
</evidence>
<dbReference type="RefSeq" id="WP_093158974.1">
    <property type="nucleotide sequence ID" value="NZ_FNEK01000038.1"/>
</dbReference>
<feature type="transmembrane region" description="Helical" evidence="1">
    <location>
        <begin position="96"/>
        <end position="116"/>
    </location>
</feature>
<dbReference type="InterPro" id="IPR007686">
    <property type="entry name" value="YutG/PgpA"/>
</dbReference>
<keyword evidence="1" id="KW-1133">Transmembrane helix</keyword>
<dbReference type="GO" id="GO:0008962">
    <property type="term" value="F:phosphatidylglycerophosphatase activity"/>
    <property type="evidence" value="ECO:0007669"/>
    <property type="project" value="InterPro"/>
</dbReference>
<feature type="transmembrane region" description="Helical" evidence="1">
    <location>
        <begin position="70"/>
        <end position="90"/>
    </location>
</feature>
<evidence type="ECO:0000313" key="3">
    <source>
        <dbReference type="EMBL" id="SDK34517.1"/>
    </source>
</evidence>
<dbReference type="OrthoDB" id="9835319at2"/>
<proteinExistence type="predicted"/>
<accession>A0A1G9B4P4</accession>
<gene>
    <name evidence="3" type="ORF">SAMN04488026_103829</name>
</gene>
<feature type="transmembrane region" description="Helical" evidence="1">
    <location>
        <begin position="137"/>
        <end position="158"/>
    </location>
</feature>
<keyword evidence="4" id="KW-1185">Reference proteome</keyword>
<evidence type="ECO:0000313" key="4">
    <source>
        <dbReference type="Proteomes" id="UP000199382"/>
    </source>
</evidence>
<protein>
    <submittedName>
        <fullName evidence="3">Phosphatidylglycerophosphatase A</fullName>
    </submittedName>
</protein>
<sequence length="164" mass="17263">MLRIVATVGYLGCIPFFGRLLASLAGLVTAILVYRGTGAVQPLAAIWALVLVATIWALPRALREDPDAKVTVIDRYAGIWLAAAPAIPLADLLGSSFSAGAIIALATPVLLYTLLLSAPRHLFDRDTRPVLRLVDDLVAGALAAIGTLAVMLALLRFLPEALPT</sequence>
<feature type="domain" description="YutG/PgpA" evidence="2">
    <location>
        <begin position="4"/>
        <end position="150"/>
    </location>
</feature>
<keyword evidence="1" id="KW-0812">Transmembrane</keyword>
<feature type="transmembrane region" description="Helical" evidence="1">
    <location>
        <begin position="39"/>
        <end position="58"/>
    </location>
</feature>